<dbReference type="Proteomes" id="UP000605992">
    <property type="component" value="Unassembled WGS sequence"/>
</dbReference>
<accession>A0A8J3V2A7</accession>
<gene>
    <name evidence="2" type="ORF">Pth03_25960</name>
</gene>
<evidence type="ECO:0000256" key="1">
    <source>
        <dbReference type="SAM" id="Phobius"/>
    </source>
</evidence>
<evidence type="ECO:0000313" key="3">
    <source>
        <dbReference type="Proteomes" id="UP000605992"/>
    </source>
</evidence>
<dbReference type="AlphaFoldDB" id="A0A8J3V2A7"/>
<organism evidence="2 3">
    <name type="scientific">Planotetraspora thailandica</name>
    <dbReference type="NCBI Taxonomy" id="487172"/>
    <lineage>
        <taxon>Bacteria</taxon>
        <taxon>Bacillati</taxon>
        <taxon>Actinomycetota</taxon>
        <taxon>Actinomycetes</taxon>
        <taxon>Streptosporangiales</taxon>
        <taxon>Streptosporangiaceae</taxon>
        <taxon>Planotetraspora</taxon>
    </lineage>
</organism>
<reference evidence="2" key="1">
    <citation type="submission" date="2021-01" db="EMBL/GenBank/DDBJ databases">
        <title>Whole genome shotgun sequence of Planotetraspora thailandica NBRC 104271.</title>
        <authorList>
            <person name="Komaki H."/>
            <person name="Tamura T."/>
        </authorList>
    </citation>
    <scope>NUCLEOTIDE SEQUENCE</scope>
    <source>
        <strain evidence="2">NBRC 104271</strain>
    </source>
</reference>
<feature type="transmembrane region" description="Helical" evidence="1">
    <location>
        <begin position="12"/>
        <end position="38"/>
    </location>
</feature>
<name>A0A8J3V2A7_9ACTN</name>
<dbReference type="EMBL" id="BOOR01000016">
    <property type="protein sequence ID" value="GII54207.1"/>
    <property type="molecule type" value="Genomic_DNA"/>
</dbReference>
<evidence type="ECO:0000313" key="2">
    <source>
        <dbReference type="EMBL" id="GII54207.1"/>
    </source>
</evidence>
<proteinExistence type="predicted"/>
<keyword evidence="1" id="KW-0472">Membrane</keyword>
<comment type="caution">
    <text evidence="2">The sequence shown here is derived from an EMBL/GenBank/DDBJ whole genome shotgun (WGS) entry which is preliminary data.</text>
</comment>
<keyword evidence="1" id="KW-1133">Transmembrane helix</keyword>
<protein>
    <submittedName>
        <fullName evidence="2">Uncharacterized protein</fullName>
    </submittedName>
</protein>
<sequence length="39" mass="4122">MARNFKIRPLGGAAGCLAMIAVSLVLSLLLTILVNVLIR</sequence>
<keyword evidence="3" id="KW-1185">Reference proteome</keyword>
<keyword evidence="1" id="KW-0812">Transmembrane</keyword>